<evidence type="ECO:0000313" key="19">
    <source>
        <dbReference type="EMBL" id="GGF85716.1"/>
    </source>
</evidence>
<evidence type="ECO:0000256" key="2">
    <source>
        <dbReference type="ARBA" id="ARBA00003109"/>
    </source>
</evidence>
<protein>
    <recommendedName>
        <fullName evidence="17">Aminodeoxychorismate lyase</fullName>
        <ecNumber evidence="7">2.6.1.42</ecNumber>
        <ecNumber evidence="11">4.1.3.38</ecNumber>
    </recommendedName>
    <alternativeName>
        <fullName evidence="18">4-amino-4-deoxychorismate lyase</fullName>
    </alternativeName>
</protein>
<evidence type="ECO:0000313" key="20">
    <source>
        <dbReference type="Proteomes" id="UP000605253"/>
    </source>
</evidence>
<dbReference type="EMBL" id="BMEO01000001">
    <property type="protein sequence ID" value="GGF85716.1"/>
    <property type="molecule type" value="Genomic_DNA"/>
</dbReference>
<evidence type="ECO:0000256" key="16">
    <source>
        <dbReference type="ARBA" id="ARBA00054027"/>
    </source>
</evidence>
<gene>
    <name evidence="19" type="primary">ilvE2</name>
    <name evidence="19" type="ORF">GCM10011365_03470</name>
</gene>
<evidence type="ECO:0000256" key="5">
    <source>
        <dbReference type="ARBA" id="ARBA00005072"/>
    </source>
</evidence>
<evidence type="ECO:0000256" key="10">
    <source>
        <dbReference type="ARBA" id="ARBA00035633"/>
    </source>
</evidence>
<comment type="caution">
    <text evidence="19">The sequence shown here is derived from an EMBL/GenBank/DDBJ whole genome shotgun (WGS) entry which is preliminary data.</text>
</comment>
<evidence type="ECO:0000256" key="11">
    <source>
        <dbReference type="ARBA" id="ARBA00035676"/>
    </source>
</evidence>
<dbReference type="FunFam" id="3.20.10.10:FF:000002">
    <property type="entry name" value="D-alanine aminotransferase"/>
    <property type="match status" value="1"/>
</dbReference>
<comment type="similarity">
    <text evidence="6">Belongs to the class-IV pyridoxal-phosphate-dependent aminotransferase family.</text>
</comment>
<dbReference type="GO" id="GO:0004084">
    <property type="term" value="F:branched-chain-amino-acid transaminase activity"/>
    <property type="evidence" value="ECO:0007669"/>
    <property type="project" value="UniProtKB-EC"/>
</dbReference>
<evidence type="ECO:0000256" key="4">
    <source>
        <dbReference type="ARBA" id="ARBA00004931"/>
    </source>
</evidence>
<dbReference type="EC" id="2.6.1.42" evidence="7"/>
<comment type="function">
    <text evidence="2">Acts on leucine, isoleucine and valine.</text>
</comment>
<evidence type="ECO:0000256" key="1">
    <source>
        <dbReference type="ARBA" id="ARBA00001933"/>
    </source>
</evidence>
<comment type="pathway">
    <text evidence="4">Amino-acid biosynthesis; L-valine biosynthesis; L-valine from pyruvate: step 4/4.</text>
</comment>
<evidence type="ECO:0000256" key="13">
    <source>
        <dbReference type="ARBA" id="ARBA00048798"/>
    </source>
</evidence>
<dbReference type="SUPFAM" id="SSF56752">
    <property type="entry name" value="D-aminoacid aminotransferase-like PLP-dependent enzymes"/>
    <property type="match status" value="1"/>
</dbReference>
<dbReference type="InterPro" id="IPR043132">
    <property type="entry name" value="BCAT-like_C"/>
</dbReference>
<sequence length="308" mass="34335">MTTGSHAAENDSRNQDVLIYINGEMVPRKDAKISVFDSGFIMGDGIWESARLHEGVLVFIDDHLKRLFKGAKALAMDLEYSADDFKRMLYQTVEANDMHDDVHLRLMVTRGIKTTPYQSPAATEPGTTVVIIPEYKTPSSRKKNQGVKLFTAHVRRGYPDIQDHKINSHSKHNCIQACIQAIEAGADEALMLDPHGFVATCNSTHFFIVVDGEVWTSTGDFCLGGITRGKIIDLCSQLNIPVHQKNFSLFDVYSADEVFITGTFAGVTPVVSVDGRNIGEPDHYAVMKKLQTGYQALIYEQVRQHRKS</sequence>
<dbReference type="InterPro" id="IPR050571">
    <property type="entry name" value="Class-IV_PLP-Dep_Aminotrnsfr"/>
</dbReference>
<dbReference type="Gene3D" id="3.20.10.10">
    <property type="entry name" value="D-amino Acid Aminotransferase, subunit A, domain 2"/>
    <property type="match status" value="1"/>
</dbReference>
<evidence type="ECO:0000256" key="9">
    <source>
        <dbReference type="ARBA" id="ARBA00022909"/>
    </source>
</evidence>
<comment type="pathway">
    <text evidence="5">Amino-acid biosynthesis; L-leucine biosynthesis; L-leucine from 3-methyl-2-oxobutanoate: step 4/4.</text>
</comment>
<dbReference type="GO" id="GO:0008652">
    <property type="term" value="P:amino acid biosynthetic process"/>
    <property type="evidence" value="ECO:0007669"/>
    <property type="project" value="UniProtKB-ARBA"/>
</dbReference>
<proteinExistence type="inferred from homology"/>
<dbReference type="PANTHER" id="PTHR42743:SF11">
    <property type="entry name" value="AMINODEOXYCHORISMATE LYASE"/>
    <property type="match status" value="1"/>
</dbReference>
<comment type="catalytic activity">
    <reaction evidence="14">
        <text>L-leucine + 2-oxoglutarate = 4-methyl-2-oxopentanoate + L-glutamate</text>
        <dbReference type="Rhea" id="RHEA:18321"/>
        <dbReference type="ChEBI" id="CHEBI:16810"/>
        <dbReference type="ChEBI" id="CHEBI:17865"/>
        <dbReference type="ChEBI" id="CHEBI:29985"/>
        <dbReference type="ChEBI" id="CHEBI:57427"/>
        <dbReference type="EC" id="2.6.1.42"/>
    </reaction>
</comment>
<dbReference type="RefSeq" id="WP_188363938.1">
    <property type="nucleotide sequence ID" value="NZ_BAABJF010000011.1"/>
</dbReference>
<evidence type="ECO:0000256" key="18">
    <source>
        <dbReference type="ARBA" id="ARBA00080135"/>
    </source>
</evidence>
<keyword evidence="19" id="KW-0032">Aminotransferase</keyword>
<comment type="catalytic activity">
    <reaction evidence="13">
        <text>L-isoleucine + 2-oxoglutarate = (S)-3-methyl-2-oxopentanoate + L-glutamate</text>
        <dbReference type="Rhea" id="RHEA:24801"/>
        <dbReference type="ChEBI" id="CHEBI:16810"/>
        <dbReference type="ChEBI" id="CHEBI:29985"/>
        <dbReference type="ChEBI" id="CHEBI:35146"/>
        <dbReference type="ChEBI" id="CHEBI:58045"/>
        <dbReference type="EC" id="2.6.1.42"/>
    </reaction>
</comment>
<reference evidence="19" key="1">
    <citation type="journal article" date="2014" name="Int. J. Syst. Evol. Microbiol.">
        <title>Complete genome sequence of Corynebacterium casei LMG S-19264T (=DSM 44701T), isolated from a smear-ripened cheese.</title>
        <authorList>
            <consortium name="US DOE Joint Genome Institute (JGI-PGF)"/>
            <person name="Walter F."/>
            <person name="Albersmeier A."/>
            <person name="Kalinowski J."/>
            <person name="Ruckert C."/>
        </authorList>
    </citation>
    <scope>NUCLEOTIDE SEQUENCE</scope>
    <source>
        <strain evidence="19">CGMCC 1.12181</strain>
    </source>
</reference>
<dbReference type="PANTHER" id="PTHR42743">
    <property type="entry name" value="AMINO-ACID AMINOTRANSFERASE"/>
    <property type="match status" value="1"/>
</dbReference>
<dbReference type="EC" id="4.1.3.38" evidence="11"/>
<comment type="catalytic activity">
    <reaction evidence="15">
        <text>4-amino-4-deoxychorismate = 4-aminobenzoate + pyruvate + H(+)</text>
        <dbReference type="Rhea" id="RHEA:16201"/>
        <dbReference type="ChEBI" id="CHEBI:15361"/>
        <dbReference type="ChEBI" id="CHEBI:15378"/>
        <dbReference type="ChEBI" id="CHEBI:17836"/>
        <dbReference type="ChEBI" id="CHEBI:58406"/>
        <dbReference type="EC" id="4.1.3.38"/>
    </reaction>
</comment>
<comment type="catalytic activity">
    <reaction evidence="12">
        <text>L-valine + 2-oxoglutarate = 3-methyl-2-oxobutanoate + L-glutamate</text>
        <dbReference type="Rhea" id="RHEA:24813"/>
        <dbReference type="ChEBI" id="CHEBI:11851"/>
        <dbReference type="ChEBI" id="CHEBI:16810"/>
        <dbReference type="ChEBI" id="CHEBI:29985"/>
        <dbReference type="ChEBI" id="CHEBI:57762"/>
        <dbReference type="EC" id="2.6.1.42"/>
    </reaction>
</comment>
<keyword evidence="20" id="KW-1185">Reference proteome</keyword>
<accession>A0A917FJ90</accession>
<keyword evidence="9" id="KW-0289">Folate biosynthesis</keyword>
<dbReference type="AlphaFoldDB" id="A0A917FJ90"/>
<comment type="function">
    <text evidence="16">Involved in the biosynthesis of p-aminobenzoate (PABA), a precursor of tetrahydrofolate. Converts 4-amino-4-deoxychorismate into 4-aminobenzoate (PABA) and pyruvate.</text>
</comment>
<comment type="pathway">
    <text evidence="10">Cofactor biosynthesis; tetrahydrofolate biosynthesis; 4-aminobenzoate from chorismate: step 2/2.</text>
</comment>
<dbReference type="Gene3D" id="3.30.470.10">
    <property type="match status" value="1"/>
</dbReference>
<evidence type="ECO:0000256" key="12">
    <source>
        <dbReference type="ARBA" id="ARBA00048212"/>
    </source>
</evidence>
<evidence type="ECO:0000256" key="8">
    <source>
        <dbReference type="ARBA" id="ARBA00022898"/>
    </source>
</evidence>
<comment type="cofactor">
    <cofactor evidence="1">
        <name>pyridoxal 5'-phosphate</name>
        <dbReference type="ChEBI" id="CHEBI:597326"/>
    </cofactor>
</comment>
<dbReference type="GO" id="GO:0008696">
    <property type="term" value="F:4-amino-4-deoxychorismate lyase activity"/>
    <property type="evidence" value="ECO:0007669"/>
    <property type="project" value="UniProtKB-EC"/>
</dbReference>
<evidence type="ECO:0000256" key="7">
    <source>
        <dbReference type="ARBA" id="ARBA00013053"/>
    </source>
</evidence>
<comment type="pathway">
    <text evidence="3">Amino-acid biosynthesis; L-isoleucine biosynthesis; L-isoleucine from 2-oxobutanoate: step 4/4.</text>
</comment>
<dbReference type="InterPro" id="IPR043131">
    <property type="entry name" value="BCAT-like_N"/>
</dbReference>
<evidence type="ECO:0000256" key="14">
    <source>
        <dbReference type="ARBA" id="ARBA00049229"/>
    </source>
</evidence>
<organism evidence="19 20">
    <name type="scientific">Marinicella pacifica</name>
    <dbReference type="NCBI Taxonomy" id="1171543"/>
    <lineage>
        <taxon>Bacteria</taxon>
        <taxon>Pseudomonadati</taxon>
        <taxon>Pseudomonadota</taxon>
        <taxon>Gammaproteobacteria</taxon>
        <taxon>Lysobacterales</taxon>
        <taxon>Marinicellaceae</taxon>
        <taxon>Marinicella</taxon>
    </lineage>
</organism>
<keyword evidence="8" id="KW-0663">Pyridoxal phosphate</keyword>
<dbReference type="InterPro" id="IPR001544">
    <property type="entry name" value="Aminotrans_IV"/>
</dbReference>
<dbReference type="Proteomes" id="UP000605253">
    <property type="component" value="Unassembled WGS sequence"/>
</dbReference>
<name>A0A917FJ90_9GAMM</name>
<dbReference type="InterPro" id="IPR036038">
    <property type="entry name" value="Aminotransferase-like"/>
</dbReference>
<evidence type="ECO:0000256" key="3">
    <source>
        <dbReference type="ARBA" id="ARBA00004824"/>
    </source>
</evidence>
<evidence type="ECO:0000256" key="17">
    <source>
        <dbReference type="ARBA" id="ARBA00069174"/>
    </source>
</evidence>
<keyword evidence="19" id="KW-0808">Transferase</keyword>
<dbReference type="GO" id="GO:0046656">
    <property type="term" value="P:folic acid biosynthetic process"/>
    <property type="evidence" value="ECO:0007669"/>
    <property type="project" value="UniProtKB-KW"/>
</dbReference>
<evidence type="ECO:0000256" key="15">
    <source>
        <dbReference type="ARBA" id="ARBA00049529"/>
    </source>
</evidence>
<evidence type="ECO:0000256" key="6">
    <source>
        <dbReference type="ARBA" id="ARBA00009320"/>
    </source>
</evidence>
<dbReference type="Pfam" id="PF01063">
    <property type="entry name" value="Aminotran_4"/>
    <property type="match status" value="1"/>
</dbReference>
<reference evidence="19" key="2">
    <citation type="submission" date="2020-09" db="EMBL/GenBank/DDBJ databases">
        <authorList>
            <person name="Sun Q."/>
            <person name="Zhou Y."/>
        </authorList>
    </citation>
    <scope>NUCLEOTIDE SEQUENCE</scope>
    <source>
        <strain evidence="19">CGMCC 1.12181</strain>
    </source>
</reference>